<evidence type="ECO:0000313" key="3">
    <source>
        <dbReference type="Proteomes" id="UP000009038"/>
    </source>
</evidence>
<evidence type="ECO:0000313" key="2">
    <source>
        <dbReference type="EMBL" id="EHA20349.1"/>
    </source>
</evidence>
<keyword evidence="1" id="KW-0732">Signal</keyword>
<accession>G3Y9X0</accession>
<dbReference type="Proteomes" id="UP000009038">
    <property type="component" value="Unassembled WGS sequence"/>
</dbReference>
<sequence length="108" mass="11860">MCLLCAKFWASLVCLSVCLSVLSKIKKKKEKDKVCCTSLPPPKTPGPEPCPCDNAACPSNPLPANPLSFYLFLFGKGKEWERLEKAGLEWAGDRSWPDRHVALPSLVG</sequence>
<gene>
    <name evidence="2" type="ORF">ASPNIDRAFT_44332</name>
</gene>
<reference evidence="2 3" key="1">
    <citation type="journal article" date="2011" name="Genome Res.">
        <title>Comparative genomics of citric-acid-producing Aspergillus niger ATCC 1015 versus enzyme-producing CBS 513.88.</title>
        <authorList>
            <person name="Andersen M.R."/>
            <person name="Salazar M.P."/>
            <person name="Schaap P.J."/>
            <person name="van de Vondervoort P.J."/>
            <person name="Culley D."/>
            <person name="Thykaer J."/>
            <person name="Frisvad J.C."/>
            <person name="Nielsen K.F."/>
            <person name="Albang R."/>
            <person name="Albermann K."/>
            <person name="Berka R.M."/>
            <person name="Braus G.H."/>
            <person name="Braus-Stromeyer S.A."/>
            <person name="Corrochano L.M."/>
            <person name="Dai Z."/>
            <person name="van Dijck P.W."/>
            <person name="Hofmann G."/>
            <person name="Lasure L.L."/>
            <person name="Magnuson J.K."/>
            <person name="Menke H."/>
            <person name="Meijer M."/>
            <person name="Meijer S.L."/>
            <person name="Nielsen J.B."/>
            <person name="Nielsen M.L."/>
            <person name="van Ooyen A.J."/>
            <person name="Pel H.J."/>
            <person name="Poulsen L."/>
            <person name="Samson R.A."/>
            <person name="Stam H."/>
            <person name="Tsang A."/>
            <person name="van den Brink J.M."/>
            <person name="Atkins A."/>
            <person name="Aerts A."/>
            <person name="Shapiro H."/>
            <person name="Pangilinan J."/>
            <person name="Salamov A."/>
            <person name="Lou Y."/>
            <person name="Lindquist E."/>
            <person name="Lucas S."/>
            <person name="Grimwood J."/>
            <person name="Grigoriev I.V."/>
            <person name="Kubicek C.P."/>
            <person name="Martinez D."/>
            <person name="van Peij N.N."/>
            <person name="Roubos J.A."/>
            <person name="Nielsen J."/>
            <person name="Baker S.E."/>
        </authorList>
    </citation>
    <scope>NUCLEOTIDE SEQUENCE [LARGE SCALE GENOMIC DNA]</scope>
    <source>
        <strain evidence="3">ATCC 1015 / CBS 113.46 / FGSC A1144 / LSHB Ac4 / NCTC 3858a / NRRL 328 / USDA 3528.7</strain>
    </source>
</reference>
<protein>
    <recommendedName>
        <fullName evidence="4">Secreted protein</fullName>
    </recommendedName>
</protein>
<evidence type="ECO:0008006" key="4">
    <source>
        <dbReference type="Google" id="ProtNLM"/>
    </source>
</evidence>
<feature type="signal peptide" evidence="1">
    <location>
        <begin position="1"/>
        <end position="20"/>
    </location>
</feature>
<organism evidence="2 3">
    <name type="scientific">Aspergillus niger (strain ATCC 1015 / CBS 113.46 / FGSC A1144 / LSHB Ac4 / NCTC 3858a / NRRL 328 / USDA 3528.7)</name>
    <dbReference type="NCBI Taxonomy" id="380704"/>
    <lineage>
        <taxon>Eukaryota</taxon>
        <taxon>Fungi</taxon>
        <taxon>Dikarya</taxon>
        <taxon>Ascomycota</taxon>
        <taxon>Pezizomycotina</taxon>
        <taxon>Eurotiomycetes</taxon>
        <taxon>Eurotiomycetidae</taxon>
        <taxon>Eurotiales</taxon>
        <taxon>Aspergillaceae</taxon>
        <taxon>Aspergillus</taxon>
        <taxon>Aspergillus subgen. Circumdati</taxon>
    </lineage>
</organism>
<evidence type="ECO:0000256" key="1">
    <source>
        <dbReference type="SAM" id="SignalP"/>
    </source>
</evidence>
<name>G3Y9X0_ASPNA</name>
<dbReference type="EMBL" id="ACJE01000016">
    <property type="protein sequence ID" value="EHA20349.1"/>
    <property type="molecule type" value="Genomic_DNA"/>
</dbReference>
<dbReference type="HOGENOM" id="CLU_2196360_0_0_1"/>
<comment type="caution">
    <text evidence="2">The sequence shown here is derived from an EMBL/GenBank/DDBJ whole genome shotgun (WGS) entry which is preliminary data.</text>
</comment>
<dbReference type="AlphaFoldDB" id="G3Y9X0"/>
<proteinExistence type="predicted"/>
<feature type="chain" id="PRO_5003460490" description="Secreted protein" evidence="1">
    <location>
        <begin position="21"/>
        <end position="108"/>
    </location>
</feature>